<name>A0A7J0D020_STRMI</name>
<protein>
    <submittedName>
        <fullName evidence="2">Uncharacterized protein</fullName>
    </submittedName>
</protein>
<dbReference type="AlphaFoldDB" id="A0A7J0D020"/>
<dbReference type="Proteomes" id="UP000498740">
    <property type="component" value="Unassembled WGS sequence"/>
</dbReference>
<accession>A0A7J0D020</accession>
<dbReference type="EMBL" id="BLWD01000001">
    <property type="protein sequence ID" value="GFN08063.1"/>
    <property type="molecule type" value="Genomic_DNA"/>
</dbReference>
<evidence type="ECO:0000313" key="2">
    <source>
        <dbReference type="EMBL" id="GFN08063.1"/>
    </source>
</evidence>
<evidence type="ECO:0000256" key="1">
    <source>
        <dbReference type="SAM" id="MobiDB-lite"/>
    </source>
</evidence>
<sequence>MERPGAGGGDRPAQHHPGGGRHIAAVRGDEQQFVGVAEPARLVQDLCGAADVEEGHPVEDEEGDASGHVRIRGSLGRMDMAQRT</sequence>
<feature type="compositionally biased region" description="Gly residues" evidence="1">
    <location>
        <begin position="1"/>
        <end position="10"/>
    </location>
</feature>
<comment type="caution">
    <text evidence="2">The sequence shown here is derived from an EMBL/GenBank/DDBJ whole genome shotgun (WGS) entry which is preliminary data.</text>
</comment>
<evidence type="ECO:0000313" key="3">
    <source>
        <dbReference type="Proteomes" id="UP000498740"/>
    </source>
</evidence>
<proteinExistence type="predicted"/>
<feature type="region of interest" description="Disordered" evidence="1">
    <location>
        <begin position="55"/>
        <end position="84"/>
    </location>
</feature>
<reference evidence="2 3" key="1">
    <citation type="submission" date="2020-05" db="EMBL/GenBank/DDBJ databases">
        <title>Whole genome shotgun sequence of Streptomyces microflavus NBRC 13062.</title>
        <authorList>
            <person name="Komaki H."/>
            <person name="Tamura T."/>
        </authorList>
    </citation>
    <scope>NUCLEOTIDE SEQUENCE [LARGE SCALE GENOMIC DNA]</scope>
    <source>
        <strain evidence="2 3">NBRC 13062</strain>
    </source>
</reference>
<organism evidence="2 3">
    <name type="scientific">Streptomyces microflavus</name>
    <name type="common">Streptomyces lipmanii</name>
    <dbReference type="NCBI Taxonomy" id="1919"/>
    <lineage>
        <taxon>Bacteria</taxon>
        <taxon>Bacillati</taxon>
        <taxon>Actinomycetota</taxon>
        <taxon>Actinomycetes</taxon>
        <taxon>Kitasatosporales</taxon>
        <taxon>Streptomycetaceae</taxon>
        <taxon>Streptomyces</taxon>
    </lineage>
</organism>
<gene>
    <name evidence="2" type="ORF">Smic_66190</name>
</gene>
<feature type="region of interest" description="Disordered" evidence="1">
    <location>
        <begin position="1"/>
        <end position="22"/>
    </location>
</feature>